<evidence type="ECO:0000256" key="2">
    <source>
        <dbReference type="SAM" id="Phobius"/>
    </source>
</evidence>
<evidence type="ECO:0000259" key="3">
    <source>
        <dbReference type="Pfam" id="PF00149"/>
    </source>
</evidence>
<keyword evidence="2" id="KW-0472">Membrane</keyword>
<dbReference type="Pfam" id="PF00149">
    <property type="entry name" value="Metallophos"/>
    <property type="match status" value="1"/>
</dbReference>
<dbReference type="Proteomes" id="UP001146793">
    <property type="component" value="Unassembled WGS sequence"/>
</dbReference>
<accession>A0AAV7ZQ74</accession>
<feature type="domain" description="Calcineurin-like phosphoesterase" evidence="3">
    <location>
        <begin position="239"/>
        <end position="409"/>
    </location>
</feature>
<feature type="compositionally biased region" description="Low complexity" evidence="1">
    <location>
        <begin position="485"/>
        <end position="498"/>
    </location>
</feature>
<sequence>MLSVFTVATFALLIIFAVFLLAGGKESRKPKTALIVGHFLVLFLSSFAYNAFTYTRNENFVDWKSLFAPNTKETSKLVVHYFYLFTIAIVVIQAVLYKFGAGRSVFFQKVISQPIDLFMWFLFSIFAVTLVLRFFFFQFSEWEWFPLVVVATLLPFHIVGFFQSFLNPKTTIKFQFDPQNRIYSKRMRRITKPTFGNLFCRKQDVEQPLLGHKTKSKKKTKKQKEAKKEIQDFGAAKKLRLTQLTDIHMGVWMNEKRLTKISEWVVSEKPDLVLLTGDYLTMDTNNAEGCEELQNGLAPLNKLEGRVFACLGNHDYEYLDGVKEVFSNLKIPLLEDEQSLVDLQKKNLRIQVIGAAYNFDAKKPVENLIKKFPRRDDADLRLILLHRPVDFVFIPNEDQSIVLSGHTHGGLLGLNFLGIKRSIMAPFYPDQGWYGKGRNAMYVHRGTGFYGQTRMGVSGEQSILELEFKSTRTDFYEHNDERNYSTPSSSSSPLELED</sequence>
<dbReference type="Gene3D" id="3.60.21.10">
    <property type="match status" value="1"/>
</dbReference>
<dbReference type="PANTHER" id="PTHR31302">
    <property type="entry name" value="TRANSMEMBRANE PROTEIN WITH METALLOPHOSPHOESTERASE DOMAIN-RELATED"/>
    <property type="match status" value="1"/>
</dbReference>
<dbReference type="GO" id="GO:0016787">
    <property type="term" value="F:hydrolase activity"/>
    <property type="evidence" value="ECO:0007669"/>
    <property type="project" value="InterPro"/>
</dbReference>
<reference evidence="4" key="1">
    <citation type="submission" date="2022-08" db="EMBL/GenBank/DDBJ databases">
        <title>Novel sulphate-reducing endosymbionts in the free-living metamonad Anaeramoeba.</title>
        <authorList>
            <person name="Jerlstrom-Hultqvist J."/>
            <person name="Cepicka I."/>
            <person name="Gallot-Lavallee L."/>
            <person name="Salas-Leiva D."/>
            <person name="Curtis B.A."/>
            <person name="Zahonova K."/>
            <person name="Pipaliya S."/>
            <person name="Dacks J."/>
            <person name="Roger A.J."/>
        </authorList>
    </citation>
    <scope>NUCLEOTIDE SEQUENCE</scope>
    <source>
        <strain evidence="4">Busselton2</strain>
    </source>
</reference>
<gene>
    <name evidence="4" type="ORF">M0812_09291</name>
</gene>
<feature type="transmembrane region" description="Helical" evidence="2">
    <location>
        <begin position="144"/>
        <end position="166"/>
    </location>
</feature>
<dbReference type="InterPro" id="IPR004843">
    <property type="entry name" value="Calcineurin-like_PHP"/>
</dbReference>
<dbReference type="PANTHER" id="PTHR31302:SF21">
    <property type="entry name" value="CALCINEURIN-LIKE PHOSPHOESTERASE DOMAIN-CONTAINING PROTEIN"/>
    <property type="match status" value="1"/>
</dbReference>
<evidence type="ECO:0000313" key="4">
    <source>
        <dbReference type="EMBL" id="KAJ3443450.1"/>
    </source>
</evidence>
<name>A0AAV7ZQ74_9EUKA</name>
<feature type="region of interest" description="Disordered" evidence="1">
    <location>
        <begin position="477"/>
        <end position="498"/>
    </location>
</feature>
<dbReference type="SUPFAM" id="SSF56300">
    <property type="entry name" value="Metallo-dependent phosphatases"/>
    <property type="match status" value="1"/>
</dbReference>
<evidence type="ECO:0000256" key="1">
    <source>
        <dbReference type="SAM" id="MobiDB-lite"/>
    </source>
</evidence>
<protein>
    <submittedName>
        <fullName evidence="4">Transmembrane protein with metallophosphoesterase domain-related</fullName>
    </submittedName>
</protein>
<keyword evidence="2" id="KW-1133">Transmembrane helix</keyword>
<keyword evidence="2 4" id="KW-0812">Transmembrane</keyword>
<dbReference type="EMBL" id="JANTQA010000023">
    <property type="protein sequence ID" value="KAJ3443450.1"/>
    <property type="molecule type" value="Genomic_DNA"/>
</dbReference>
<proteinExistence type="predicted"/>
<comment type="caution">
    <text evidence="4">The sequence shown here is derived from an EMBL/GenBank/DDBJ whole genome shotgun (WGS) entry which is preliminary data.</text>
</comment>
<dbReference type="InterPro" id="IPR051158">
    <property type="entry name" value="Metallophosphoesterase_sf"/>
</dbReference>
<dbReference type="AlphaFoldDB" id="A0AAV7ZQ74"/>
<feature type="transmembrane region" description="Helical" evidence="2">
    <location>
        <begin position="78"/>
        <end position="97"/>
    </location>
</feature>
<feature type="transmembrane region" description="Helical" evidence="2">
    <location>
        <begin position="117"/>
        <end position="138"/>
    </location>
</feature>
<evidence type="ECO:0000313" key="5">
    <source>
        <dbReference type="Proteomes" id="UP001146793"/>
    </source>
</evidence>
<organism evidence="4 5">
    <name type="scientific">Anaeramoeba flamelloides</name>
    <dbReference type="NCBI Taxonomy" id="1746091"/>
    <lineage>
        <taxon>Eukaryota</taxon>
        <taxon>Metamonada</taxon>
        <taxon>Anaeramoebidae</taxon>
        <taxon>Anaeramoeba</taxon>
    </lineage>
</organism>
<feature type="transmembrane region" description="Helical" evidence="2">
    <location>
        <begin position="6"/>
        <end position="22"/>
    </location>
</feature>
<dbReference type="InterPro" id="IPR029052">
    <property type="entry name" value="Metallo-depent_PP-like"/>
</dbReference>
<feature type="transmembrane region" description="Helical" evidence="2">
    <location>
        <begin position="34"/>
        <end position="52"/>
    </location>
</feature>